<sequence length="188" mass="20810">MRNWRASDMEKELTIRDELINAAMTSNEAFSATLKSIMRRMDISAKDLSEGSGIPLSTINKILSECRDLRLSTLRDILRYLHSLEVPQADIVIGVIAARPSLDTISKHQLLAKGKRVIIKEYPALTIEDAIIAAIKAERDRVNGLVCASIVASIIEKFVRIPIATIKIEESNILDSVNLLVEKITSTG</sequence>
<evidence type="ECO:0000313" key="2">
    <source>
        <dbReference type="EMBL" id="TDA37574.1"/>
    </source>
</evidence>
<dbReference type="CDD" id="cd00093">
    <property type="entry name" value="HTH_XRE"/>
    <property type="match status" value="1"/>
</dbReference>
<dbReference type="EMBL" id="QNVH01000064">
    <property type="protein sequence ID" value="TDA37574.1"/>
    <property type="molecule type" value="Genomic_DNA"/>
</dbReference>
<proteinExistence type="predicted"/>
<dbReference type="InterPro" id="IPR001387">
    <property type="entry name" value="Cro/C1-type_HTH"/>
</dbReference>
<dbReference type="Proteomes" id="UP000315399">
    <property type="component" value="Unassembled WGS sequence"/>
</dbReference>
<dbReference type="Pfam" id="PF13443">
    <property type="entry name" value="HTH_26"/>
    <property type="match status" value="1"/>
</dbReference>
<reference evidence="2 3" key="1">
    <citation type="journal article" date="2019" name="Nat. Microbiol.">
        <title>Expanding anaerobic alkane metabolism in the domain of Archaea.</title>
        <authorList>
            <person name="Wang Y."/>
            <person name="Wegener G."/>
            <person name="Hou J."/>
            <person name="Wang F."/>
            <person name="Xiao X."/>
        </authorList>
    </citation>
    <scope>NUCLEOTIDE SEQUENCE [LARGE SCALE GENOMIC DNA]</scope>
    <source>
        <strain evidence="2">WYZ-LMO10</strain>
    </source>
</reference>
<gene>
    <name evidence="2" type="ORF">DSO08_05440</name>
</gene>
<dbReference type="SUPFAM" id="SSF47413">
    <property type="entry name" value="lambda repressor-like DNA-binding domains"/>
    <property type="match status" value="1"/>
</dbReference>
<evidence type="ECO:0000313" key="3">
    <source>
        <dbReference type="Proteomes" id="UP000315399"/>
    </source>
</evidence>
<comment type="caution">
    <text evidence="2">The sequence shown here is derived from an EMBL/GenBank/DDBJ whole genome shotgun (WGS) entry which is preliminary data.</text>
</comment>
<dbReference type="PROSITE" id="PS50943">
    <property type="entry name" value="HTH_CROC1"/>
    <property type="match status" value="1"/>
</dbReference>
<feature type="domain" description="HTH cro/C1-type" evidence="1">
    <location>
        <begin position="34"/>
        <end position="91"/>
    </location>
</feature>
<evidence type="ECO:0000259" key="1">
    <source>
        <dbReference type="PROSITE" id="PS50943"/>
    </source>
</evidence>
<dbReference type="AlphaFoldDB" id="A0A523B9K2"/>
<organism evidence="2 3">
    <name type="scientific">Thermoproteota archaeon</name>
    <dbReference type="NCBI Taxonomy" id="2056631"/>
    <lineage>
        <taxon>Archaea</taxon>
        <taxon>Thermoproteota</taxon>
    </lineage>
</organism>
<dbReference type="InterPro" id="IPR010982">
    <property type="entry name" value="Lambda_DNA-bd_dom_sf"/>
</dbReference>
<name>A0A523B9K2_9CREN</name>
<accession>A0A523B9K2</accession>
<dbReference type="Gene3D" id="1.10.260.40">
    <property type="entry name" value="lambda repressor-like DNA-binding domains"/>
    <property type="match status" value="1"/>
</dbReference>
<protein>
    <submittedName>
        <fullName evidence="2">Transcriptional regulator</fullName>
    </submittedName>
</protein>
<dbReference type="GO" id="GO:0003677">
    <property type="term" value="F:DNA binding"/>
    <property type="evidence" value="ECO:0007669"/>
    <property type="project" value="InterPro"/>
</dbReference>